<sequence length="649" mass="74934">MQDKELNTAFHLIQHIMQYMIIFTFLVFVHSLHSAAVPSSTVDNVPNQFLPFYLQEVHLINSIHSPSLAGQQLNQAYLDLLPVDRLLYTYYVNANLSVEGIEPLGGWESPTSDIRGVFLAFYLQASAKAYLAYNNTQQLSKAQYLVEQLYRVQKLLNESGFLAAWPSEHLRKLERLEKVWAPIYCYEKLLRGLSDMYTLTGLTLAGQMVHDMLNYLYTWMIHCMNTYPTSHWHAMIFSTLDYEYGGISEFLYEQYGLTSDQRFFWMAQQFDDGQFLGALALNMDFLTGVHANSHVPPVIGSGRRYSITGEQQYRSIIENFYSLVWNNHTYSTGGSNGGNGSVGFDQQEHYSDPNLLSQTLWNNNQEFCVQYNMLRLIRMLIQWTGKVQYANSYERIYVNSIWGTQNPEEPGHMLYSYPLGEGVSKPTSVGGGDVGYGTQFDSFWCCYTTAIDQWTKMSDSIYFRQNSSIYVNLFVSSEVNWTDKNFVLRQLTAFPRESTTNFTINTSFNEVHMTINLRVPSWIVLNESWIEINHLRQKLDLIPSTYIQLPKLNWKPNDEIVYKMAMNIHFESINDNPQLVSILYGPIVLGGLTKQAKVLFNDVNLIRRIQRSSSEILLFETTSVDGTRIQFLPLYEIVNQTYTVYFPIQ</sequence>
<evidence type="ECO:0000313" key="5">
    <source>
        <dbReference type="Proteomes" id="UP000663852"/>
    </source>
</evidence>
<accession>A0A814URL0</accession>
<protein>
    <submittedName>
        <fullName evidence="4">Uncharacterized protein</fullName>
    </submittedName>
</protein>
<dbReference type="OrthoDB" id="5358475at2759"/>
<keyword evidence="1" id="KW-1133">Transmembrane helix</keyword>
<feature type="domain" description="Non-reducing end beta-L-arabinofuranosidase-like GH127 catalytic" evidence="2">
    <location>
        <begin position="67"/>
        <end position="458"/>
    </location>
</feature>
<dbReference type="EMBL" id="CAJNOJ010000134">
    <property type="protein sequence ID" value="CAF1177956.1"/>
    <property type="molecule type" value="Genomic_DNA"/>
</dbReference>
<dbReference type="Pfam" id="PF20736">
    <property type="entry name" value="Glyco_hydro127M"/>
    <property type="match status" value="1"/>
</dbReference>
<comment type="caution">
    <text evidence="4">The sequence shown here is derived from an EMBL/GenBank/DDBJ whole genome shotgun (WGS) entry which is preliminary data.</text>
</comment>
<evidence type="ECO:0000259" key="3">
    <source>
        <dbReference type="Pfam" id="PF20736"/>
    </source>
</evidence>
<evidence type="ECO:0000313" key="4">
    <source>
        <dbReference type="EMBL" id="CAF1177956.1"/>
    </source>
</evidence>
<dbReference type="Pfam" id="PF07944">
    <property type="entry name" value="Beta-AFase-like_GH127_cat"/>
    <property type="match status" value="1"/>
</dbReference>
<keyword evidence="1" id="KW-0472">Membrane</keyword>
<dbReference type="PANTHER" id="PTHR31151">
    <property type="entry name" value="PROLINE-TRNA LIGASE (DUF1680)"/>
    <property type="match status" value="1"/>
</dbReference>
<gene>
    <name evidence="4" type="ORF">EDS130_LOCUS24079</name>
</gene>
<dbReference type="PANTHER" id="PTHR31151:SF0">
    <property type="entry name" value="PROLINE-TRNA LIGASE (DUF1680)"/>
    <property type="match status" value="1"/>
</dbReference>
<evidence type="ECO:0000256" key="1">
    <source>
        <dbReference type="SAM" id="Phobius"/>
    </source>
</evidence>
<dbReference type="InterPro" id="IPR049046">
    <property type="entry name" value="Beta-AFase-like_GH127_middle"/>
</dbReference>
<keyword evidence="1" id="KW-0812">Transmembrane</keyword>
<dbReference type="AlphaFoldDB" id="A0A814URL0"/>
<dbReference type="InterPro" id="IPR012878">
    <property type="entry name" value="Beta-AFase-like_GH127_cat"/>
</dbReference>
<feature type="transmembrane region" description="Helical" evidence="1">
    <location>
        <begin position="12"/>
        <end position="32"/>
    </location>
</feature>
<reference evidence="4" key="1">
    <citation type="submission" date="2021-02" db="EMBL/GenBank/DDBJ databases">
        <authorList>
            <person name="Nowell W R."/>
        </authorList>
    </citation>
    <scope>NUCLEOTIDE SEQUENCE</scope>
</reference>
<evidence type="ECO:0000259" key="2">
    <source>
        <dbReference type="Pfam" id="PF07944"/>
    </source>
</evidence>
<feature type="domain" description="Non-reducing end beta-L-arabinofuranosidase-like GH127 middle" evidence="3">
    <location>
        <begin position="469"/>
        <end position="566"/>
    </location>
</feature>
<dbReference type="Proteomes" id="UP000663852">
    <property type="component" value="Unassembled WGS sequence"/>
</dbReference>
<organism evidence="4 5">
    <name type="scientific">Adineta ricciae</name>
    <name type="common">Rotifer</name>
    <dbReference type="NCBI Taxonomy" id="249248"/>
    <lineage>
        <taxon>Eukaryota</taxon>
        <taxon>Metazoa</taxon>
        <taxon>Spiralia</taxon>
        <taxon>Gnathifera</taxon>
        <taxon>Rotifera</taxon>
        <taxon>Eurotatoria</taxon>
        <taxon>Bdelloidea</taxon>
        <taxon>Adinetida</taxon>
        <taxon>Adinetidae</taxon>
        <taxon>Adineta</taxon>
    </lineage>
</organism>
<proteinExistence type="predicted"/>
<name>A0A814URL0_ADIRI</name>